<proteinExistence type="predicted"/>
<evidence type="ECO:0000313" key="1">
    <source>
        <dbReference type="EMBL" id="OHV18634.1"/>
    </source>
</evidence>
<gene>
    <name evidence="1" type="ORF">BBK14_29860</name>
</gene>
<comment type="caution">
    <text evidence="1">The sequence shown here is derived from an EMBL/GenBank/DDBJ whole genome shotgun (WGS) entry which is preliminary data.</text>
</comment>
<protein>
    <submittedName>
        <fullName evidence="1">Uncharacterized protein</fullName>
    </submittedName>
</protein>
<keyword evidence="2" id="KW-1185">Reference proteome</keyword>
<dbReference type="RefSeq" id="WP_071067260.1">
    <property type="nucleotide sequence ID" value="NZ_MAXA01000288.1"/>
</dbReference>
<organism evidence="1 2">
    <name type="scientific">Parafrankia soli</name>
    <dbReference type="NCBI Taxonomy" id="2599596"/>
    <lineage>
        <taxon>Bacteria</taxon>
        <taxon>Bacillati</taxon>
        <taxon>Actinomycetota</taxon>
        <taxon>Actinomycetes</taxon>
        <taxon>Frankiales</taxon>
        <taxon>Frankiaceae</taxon>
        <taxon>Parafrankia</taxon>
    </lineage>
</organism>
<dbReference type="AlphaFoldDB" id="A0A1S1PF37"/>
<sequence length="115" mass="12999">MAKIPDAARVALEHRLHTRHTARWPGLRTLTVRYRGDFAYLDATFTDEDDDAEPYPLCRLRYTGRSDLWGFAIYLDSNATYEDSFLPTGQPAGTPEQALDCACGLYLADPTAWIQ</sequence>
<dbReference type="OrthoDB" id="5419957at2"/>
<name>A0A1S1PF37_9ACTN</name>
<dbReference type="EMBL" id="MAXA01000288">
    <property type="protein sequence ID" value="OHV18634.1"/>
    <property type="molecule type" value="Genomic_DNA"/>
</dbReference>
<reference evidence="2" key="1">
    <citation type="submission" date="2016-07" db="EMBL/GenBank/DDBJ databases">
        <title>Frankia sp. NRRL B-16219 Genome sequencing.</title>
        <authorList>
            <person name="Ghodhbane-Gtari F."/>
            <person name="Swanson E."/>
            <person name="Gueddou A."/>
            <person name="Louati M."/>
            <person name="Nouioui I."/>
            <person name="Hezbri K."/>
            <person name="Abebe-Akele F."/>
            <person name="Simpson S."/>
            <person name="Morris K."/>
            <person name="Thomas K."/>
            <person name="Gtari M."/>
            <person name="Tisa L.S."/>
        </authorList>
    </citation>
    <scope>NUCLEOTIDE SEQUENCE [LARGE SCALE GENOMIC DNA]</scope>
    <source>
        <strain evidence="2">NRRL B-16219</strain>
    </source>
</reference>
<evidence type="ECO:0000313" key="2">
    <source>
        <dbReference type="Proteomes" id="UP000179769"/>
    </source>
</evidence>
<dbReference type="Proteomes" id="UP000179769">
    <property type="component" value="Unassembled WGS sequence"/>
</dbReference>
<accession>A0A1S1PF37</accession>